<dbReference type="EMBL" id="JBHFFA010000004">
    <property type="protein sequence ID" value="KAL2631232.1"/>
    <property type="molecule type" value="Genomic_DNA"/>
</dbReference>
<dbReference type="Proteomes" id="UP001605036">
    <property type="component" value="Unassembled WGS sequence"/>
</dbReference>
<proteinExistence type="inferred from homology"/>
<organism evidence="9 10">
    <name type="scientific">Riccia fluitans</name>
    <dbReference type="NCBI Taxonomy" id="41844"/>
    <lineage>
        <taxon>Eukaryota</taxon>
        <taxon>Viridiplantae</taxon>
        <taxon>Streptophyta</taxon>
        <taxon>Embryophyta</taxon>
        <taxon>Marchantiophyta</taxon>
        <taxon>Marchantiopsida</taxon>
        <taxon>Marchantiidae</taxon>
        <taxon>Marchantiales</taxon>
        <taxon>Ricciaceae</taxon>
        <taxon>Riccia</taxon>
    </lineage>
</organism>
<dbReference type="InterPro" id="IPR045249">
    <property type="entry name" value="HARBI1-like"/>
</dbReference>
<dbReference type="InterPro" id="IPR027806">
    <property type="entry name" value="HARBI1_dom"/>
</dbReference>
<evidence type="ECO:0000256" key="6">
    <source>
        <dbReference type="ARBA" id="ARBA00022801"/>
    </source>
</evidence>
<evidence type="ECO:0000256" key="3">
    <source>
        <dbReference type="ARBA" id="ARBA00006958"/>
    </source>
</evidence>
<accession>A0ABD1YKD8</accession>
<evidence type="ECO:0000259" key="8">
    <source>
        <dbReference type="Pfam" id="PF13359"/>
    </source>
</evidence>
<gene>
    <name evidence="9" type="ORF">R1flu_015918</name>
</gene>
<dbReference type="GO" id="GO:0046872">
    <property type="term" value="F:metal ion binding"/>
    <property type="evidence" value="ECO:0007669"/>
    <property type="project" value="UniProtKB-KW"/>
</dbReference>
<evidence type="ECO:0000256" key="4">
    <source>
        <dbReference type="ARBA" id="ARBA00022722"/>
    </source>
</evidence>
<dbReference type="GO" id="GO:0005634">
    <property type="term" value="C:nucleus"/>
    <property type="evidence" value="ECO:0007669"/>
    <property type="project" value="UniProtKB-SubCell"/>
</dbReference>
<comment type="caution">
    <text evidence="9">The sequence shown here is derived from an EMBL/GenBank/DDBJ whole genome shotgun (WGS) entry which is preliminary data.</text>
</comment>
<protein>
    <recommendedName>
        <fullName evidence="8">DDE Tnp4 domain-containing protein</fullName>
    </recommendedName>
</protein>
<dbReference type="Pfam" id="PF13359">
    <property type="entry name" value="DDE_Tnp_4"/>
    <property type="match status" value="1"/>
</dbReference>
<evidence type="ECO:0000313" key="10">
    <source>
        <dbReference type="Proteomes" id="UP001605036"/>
    </source>
</evidence>
<comment type="subcellular location">
    <subcellularLocation>
        <location evidence="2">Nucleus</location>
    </subcellularLocation>
</comment>
<keyword evidence="5" id="KW-0479">Metal-binding</keyword>
<evidence type="ECO:0000313" key="9">
    <source>
        <dbReference type="EMBL" id="KAL2631232.1"/>
    </source>
</evidence>
<evidence type="ECO:0000256" key="7">
    <source>
        <dbReference type="ARBA" id="ARBA00023242"/>
    </source>
</evidence>
<keyword evidence="6" id="KW-0378">Hydrolase</keyword>
<keyword evidence="4" id="KW-0540">Nuclease</keyword>
<dbReference type="PANTHER" id="PTHR22930:SF85">
    <property type="entry name" value="GH03217P-RELATED"/>
    <property type="match status" value="1"/>
</dbReference>
<name>A0ABD1YKD8_9MARC</name>
<comment type="cofactor">
    <cofactor evidence="1">
        <name>a divalent metal cation</name>
        <dbReference type="ChEBI" id="CHEBI:60240"/>
    </cofactor>
</comment>
<dbReference type="PANTHER" id="PTHR22930">
    <property type="match status" value="1"/>
</dbReference>
<dbReference type="GO" id="GO:0016787">
    <property type="term" value="F:hydrolase activity"/>
    <property type="evidence" value="ECO:0007669"/>
    <property type="project" value="UniProtKB-KW"/>
</dbReference>
<dbReference type="AlphaFoldDB" id="A0ABD1YKD8"/>
<sequence length="393" mass="43697">MQGVSQFNGGLLETGTAGVSQPAAVRPFMNLNFGEIVNNSASGSRPQPVIQDFIESQVPSSQDPLLFSKLVLGADNKLHQNTHWWKPMPVDVKLAACLHCLVSGSSYLLCSDRFGIGASTLQEAMPDVVKAIVRDLGPFFLTWPDAVEVQRVSETFQRHCSLPNVVGAIDGSQIKIRNPERRHARDYFNRKRDISIVLQAICNHDSAFLDISCGAPGSVHNSRCLHLSSIFWRVEAGEVMVDSVVPINDGFQLHPYLLGDQGYAMHPWLMVPFSLTGMSPRAQHFYNRKLVQGRLSIERAFGLLKARFRILENGITSSVGWAGKLVHATCILHNVIVKHRLGHDDVATALEPVLRRERAARNLPMRRQGRPDRPDSGHEMRDALIAYVMSRNT</sequence>
<reference evidence="9 10" key="1">
    <citation type="submission" date="2024-09" db="EMBL/GenBank/DDBJ databases">
        <title>Chromosome-scale assembly of Riccia fluitans.</title>
        <authorList>
            <person name="Paukszto L."/>
            <person name="Sawicki J."/>
            <person name="Karawczyk K."/>
            <person name="Piernik-Szablinska J."/>
            <person name="Szczecinska M."/>
            <person name="Mazdziarz M."/>
        </authorList>
    </citation>
    <scope>NUCLEOTIDE SEQUENCE [LARGE SCALE GENOMIC DNA]</scope>
    <source>
        <strain evidence="9">Rf_01</strain>
        <tissue evidence="9">Aerial parts of the thallus</tissue>
    </source>
</reference>
<evidence type="ECO:0000256" key="1">
    <source>
        <dbReference type="ARBA" id="ARBA00001968"/>
    </source>
</evidence>
<keyword evidence="7" id="KW-0539">Nucleus</keyword>
<feature type="domain" description="DDE Tnp4" evidence="8">
    <location>
        <begin position="169"/>
        <end position="334"/>
    </location>
</feature>
<comment type="similarity">
    <text evidence="3">Belongs to the HARBI1 family.</text>
</comment>
<dbReference type="GO" id="GO:0004518">
    <property type="term" value="F:nuclease activity"/>
    <property type="evidence" value="ECO:0007669"/>
    <property type="project" value="UniProtKB-KW"/>
</dbReference>
<keyword evidence="10" id="KW-1185">Reference proteome</keyword>
<evidence type="ECO:0000256" key="2">
    <source>
        <dbReference type="ARBA" id="ARBA00004123"/>
    </source>
</evidence>
<evidence type="ECO:0000256" key="5">
    <source>
        <dbReference type="ARBA" id="ARBA00022723"/>
    </source>
</evidence>